<organism evidence="1 2">
    <name type="scientific">Vitis rotundifolia</name>
    <name type="common">Muscadine grape</name>
    <dbReference type="NCBI Taxonomy" id="103349"/>
    <lineage>
        <taxon>Eukaryota</taxon>
        <taxon>Viridiplantae</taxon>
        <taxon>Streptophyta</taxon>
        <taxon>Embryophyta</taxon>
        <taxon>Tracheophyta</taxon>
        <taxon>Spermatophyta</taxon>
        <taxon>Magnoliopsida</taxon>
        <taxon>eudicotyledons</taxon>
        <taxon>Gunneridae</taxon>
        <taxon>Pentapetalae</taxon>
        <taxon>rosids</taxon>
        <taxon>Vitales</taxon>
        <taxon>Vitaceae</taxon>
        <taxon>Viteae</taxon>
        <taxon>Vitis</taxon>
    </lineage>
</organism>
<sequence length="54" mass="6244">MGNCIEGGYVMQQLHVRREWVERNGEQEGGEYEERNKLKVVGIVMGMVGMKSDW</sequence>
<evidence type="ECO:0000313" key="1">
    <source>
        <dbReference type="EMBL" id="KAJ9684765.1"/>
    </source>
</evidence>
<dbReference type="Proteomes" id="UP001168098">
    <property type="component" value="Unassembled WGS sequence"/>
</dbReference>
<accession>A0AA38Z988</accession>
<name>A0AA38Z988_VITRO</name>
<evidence type="ECO:0000313" key="2">
    <source>
        <dbReference type="Proteomes" id="UP001168098"/>
    </source>
</evidence>
<proteinExistence type="predicted"/>
<dbReference type="AlphaFoldDB" id="A0AA38Z988"/>
<keyword evidence="2" id="KW-1185">Reference proteome</keyword>
<reference evidence="1 2" key="1">
    <citation type="journal article" date="2023" name="BMC Biotechnol.">
        <title>Vitis rotundifolia cv Carlos genome sequencing.</title>
        <authorList>
            <person name="Huff M."/>
            <person name="Hulse-Kemp A."/>
            <person name="Scheffler B."/>
            <person name="Youngblood R."/>
            <person name="Simpson S."/>
            <person name="Babiker E."/>
            <person name="Staton M."/>
        </authorList>
    </citation>
    <scope>NUCLEOTIDE SEQUENCE [LARGE SCALE GENOMIC DNA]</scope>
    <source>
        <tissue evidence="1">Leaf</tissue>
    </source>
</reference>
<protein>
    <submittedName>
        <fullName evidence="1">Uncharacterized protein</fullName>
    </submittedName>
</protein>
<gene>
    <name evidence="1" type="ORF">PVL29_016973</name>
</gene>
<comment type="caution">
    <text evidence="1">The sequence shown here is derived from an EMBL/GenBank/DDBJ whole genome shotgun (WGS) entry which is preliminary data.</text>
</comment>
<dbReference type="EMBL" id="JARBHA010000013">
    <property type="protein sequence ID" value="KAJ9684765.1"/>
    <property type="molecule type" value="Genomic_DNA"/>
</dbReference>